<organism evidence="1 2">
    <name type="scientific">Telmatospirillum siberiense</name>
    <dbReference type="NCBI Taxonomy" id="382514"/>
    <lineage>
        <taxon>Bacteria</taxon>
        <taxon>Pseudomonadati</taxon>
        <taxon>Pseudomonadota</taxon>
        <taxon>Alphaproteobacteria</taxon>
        <taxon>Rhodospirillales</taxon>
        <taxon>Rhodospirillaceae</taxon>
        <taxon>Telmatospirillum</taxon>
    </lineage>
</organism>
<evidence type="ECO:0000313" key="2">
    <source>
        <dbReference type="Proteomes" id="UP000233293"/>
    </source>
</evidence>
<dbReference type="Pfam" id="PF23130">
    <property type="entry name" value="IcmW"/>
    <property type="match status" value="1"/>
</dbReference>
<reference evidence="2" key="1">
    <citation type="submission" date="2017-12" db="EMBL/GenBank/DDBJ databases">
        <title>Draft genome sequence of Telmatospirillum siberiense 26-4b1T, an acidotolerant peatland alphaproteobacterium potentially involved in sulfur cycling.</title>
        <authorList>
            <person name="Hausmann B."/>
            <person name="Pjevac P."/>
            <person name="Schreck K."/>
            <person name="Herbold C.W."/>
            <person name="Daims H."/>
            <person name="Wagner M."/>
            <person name="Pester M."/>
            <person name="Loy A."/>
        </authorList>
    </citation>
    <scope>NUCLEOTIDE SEQUENCE [LARGE SCALE GENOMIC DNA]</scope>
    <source>
        <strain evidence="2">26-4b1</strain>
    </source>
</reference>
<accession>A0A2N3PNJ3</accession>
<dbReference type="EMBL" id="PIUM01000040">
    <property type="protein sequence ID" value="PKU21983.1"/>
    <property type="molecule type" value="Genomic_DNA"/>
</dbReference>
<evidence type="ECO:0000313" key="1">
    <source>
        <dbReference type="EMBL" id="PKU21983.1"/>
    </source>
</evidence>
<sequence>MDLTVRLGRRLDDVAAIDPAFLELPDNVERLRLVLAYLKAGQRLRCLHWLAAKREKLFRLVLGGADSPTGTVAEHDLQSARALRASLGLLRRHGVLQQMFSPARVSLVLEMISSTE</sequence>
<comment type="caution">
    <text evidence="1">The sequence shown here is derived from an EMBL/GenBank/DDBJ whole genome shotgun (WGS) entry which is preliminary data.</text>
</comment>
<protein>
    <submittedName>
        <fullName evidence="1">Uncharacterized protein</fullName>
    </submittedName>
</protein>
<name>A0A2N3PNJ3_9PROT</name>
<keyword evidence="2" id="KW-1185">Reference proteome</keyword>
<gene>
    <name evidence="1" type="ORF">CWS72_24065</name>
</gene>
<proteinExistence type="predicted"/>
<dbReference type="InterPro" id="IPR057079">
    <property type="entry name" value="IcmW-like"/>
</dbReference>
<dbReference type="Proteomes" id="UP000233293">
    <property type="component" value="Unassembled WGS sequence"/>
</dbReference>
<dbReference type="AlphaFoldDB" id="A0A2N3PNJ3"/>